<accession>A0ACB6RCF5</accession>
<organism evidence="1 2">
    <name type="scientific">Lindgomyces ingoldianus</name>
    <dbReference type="NCBI Taxonomy" id="673940"/>
    <lineage>
        <taxon>Eukaryota</taxon>
        <taxon>Fungi</taxon>
        <taxon>Dikarya</taxon>
        <taxon>Ascomycota</taxon>
        <taxon>Pezizomycotina</taxon>
        <taxon>Dothideomycetes</taxon>
        <taxon>Pleosporomycetidae</taxon>
        <taxon>Pleosporales</taxon>
        <taxon>Lindgomycetaceae</taxon>
        <taxon>Lindgomyces</taxon>
    </lineage>
</organism>
<proteinExistence type="predicted"/>
<keyword evidence="2" id="KW-1185">Reference proteome</keyword>
<gene>
    <name evidence="1" type="ORF">BDR25DRAFT_309217</name>
</gene>
<protein>
    <submittedName>
        <fullName evidence="1">Uncharacterized protein</fullName>
    </submittedName>
</protein>
<evidence type="ECO:0000313" key="1">
    <source>
        <dbReference type="EMBL" id="KAF2476866.1"/>
    </source>
</evidence>
<sequence>MRDDGGFFSCYMGQQIISTHLGCAHGLSNHQYGWRCSKSLQSMKDQADTDQEVNNSNVYTNGDYSSGANGESSRKRPPGDDDNNNDDRPPGKRRKVTNIYKEPDTRLLACPFAKKDPLRHRKCFKYVLQDIARLKQHLMRVHEYPYTARDVPRYSLLKTSETAIFANNPNVQSNHLGAGARRNGSFMSPRKGADVPIDLSVEDLQEFGECNDVIDLHISLDTVR</sequence>
<comment type="caution">
    <text evidence="1">The sequence shown here is derived from an EMBL/GenBank/DDBJ whole genome shotgun (WGS) entry which is preliminary data.</text>
</comment>
<reference evidence="1" key="1">
    <citation type="journal article" date="2020" name="Stud. Mycol.">
        <title>101 Dothideomycetes genomes: a test case for predicting lifestyles and emergence of pathogens.</title>
        <authorList>
            <person name="Haridas S."/>
            <person name="Albert R."/>
            <person name="Binder M."/>
            <person name="Bloem J."/>
            <person name="Labutti K."/>
            <person name="Salamov A."/>
            <person name="Andreopoulos B."/>
            <person name="Baker S."/>
            <person name="Barry K."/>
            <person name="Bills G."/>
            <person name="Bluhm B."/>
            <person name="Cannon C."/>
            <person name="Castanera R."/>
            <person name="Culley D."/>
            <person name="Daum C."/>
            <person name="Ezra D."/>
            <person name="Gonzalez J."/>
            <person name="Henrissat B."/>
            <person name="Kuo A."/>
            <person name="Liang C."/>
            <person name="Lipzen A."/>
            <person name="Lutzoni F."/>
            <person name="Magnuson J."/>
            <person name="Mondo S."/>
            <person name="Nolan M."/>
            <person name="Ohm R."/>
            <person name="Pangilinan J."/>
            <person name="Park H.-J."/>
            <person name="Ramirez L."/>
            <person name="Alfaro M."/>
            <person name="Sun H."/>
            <person name="Tritt A."/>
            <person name="Yoshinaga Y."/>
            <person name="Zwiers L.-H."/>
            <person name="Turgeon B."/>
            <person name="Goodwin S."/>
            <person name="Spatafora J."/>
            <person name="Crous P."/>
            <person name="Grigoriev I."/>
        </authorList>
    </citation>
    <scope>NUCLEOTIDE SEQUENCE</scope>
    <source>
        <strain evidence="1">ATCC 200398</strain>
    </source>
</reference>
<dbReference type="Proteomes" id="UP000799755">
    <property type="component" value="Unassembled WGS sequence"/>
</dbReference>
<evidence type="ECO:0000313" key="2">
    <source>
        <dbReference type="Proteomes" id="UP000799755"/>
    </source>
</evidence>
<dbReference type="EMBL" id="MU003493">
    <property type="protein sequence ID" value="KAF2476866.1"/>
    <property type="molecule type" value="Genomic_DNA"/>
</dbReference>
<name>A0ACB6RCF5_9PLEO</name>